<dbReference type="FunFam" id="3.40.50.300:FF:000218">
    <property type="entry name" value="Multidrug ABC transporter ATP-binding protein"/>
    <property type="match status" value="1"/>
</dbReference>
<feature type="transmembrane region" description="Helical" evidence="9">
    <location>
        <begin position="81"/>
        <end position="101"/>
    </location>
</feature>
<keyword evidence="7 9" id="KW-0472">Membrane</keyword>
<protein>
    <submittedName>
        <fullName evidence="12">ABC transporter</fullName>
    </submittedName>
</protein>
<dbReference type="GO" id="GO:0005886">
    <property type="term" value="C:plasma membrane"/>
    <property type="evidence" value="ECO:0007669"/>
    <property type="project" value="UniProtKB-SubCell"/>
</dbReference>
<dbReference type="InterPro" id="IPR036640">
    <property type="entry name" value="ABC1_TM_sf"/>
</dbReference>
<dbReference type="InterPro" id="IPR003439">
    <property type="entry name" value="ABC_transporter-like_ATP-bd"/>
</dbReference>
<evidence type="ECO:0000256" key="9">
    <source>
        <dbReference type="SAM" id="Phobius"/>
    </source>
</evidence>
<feature type="transmembrane region" description="Helical" evidence="9">
    <location>
        <begin position="264"/>
        <end position="282"/>
    </location>
</feature>
<reference evidence="12 13" key="1">
    <citation type="submission" date="2019-05" db="EMBL/GenBank/DDBJ databases">
        <authorList>
            <person name="Farhan Ul Haque M."/>
        </authorList>
    </citation>
    <scope>NUCLEOTIDE SEQUENCE [LARGE SCALE GENOMIC DNA]</scope>
    <source>
        <strain evidence="12">2</strain>
    </source>
</reference>
<accession>A0A8B6MA59</accession>
<dbReference type="PROSITE" id="PS00211">
    <property type="entry name" value="ABC_TRANSPORTER_1"/>
    <property type="match status" value="1"/>
</dbReference>
<dbReference type="SUPFAM" id="SSF52540">
    <property type="entry name" value="P-loop containing nucleoside triphosphate hydrolases"/>
    <property type="match status" value="1"/>
</dbReference>
<keyword evidence="6 9" id="KW-1133">Transmembrane helix</keyword>
<comment type="caution">
    <text evidence="12">The sequence shown here is derived from an EMBL/GenBank/DDBJ whole genome shotgun (WGS) entry which is preliminary data.</text>
</comment>
<dbReference type="PANTHER" id="PTHR43394">
    <property type="entry name" value="ATP-DEPENDENT PERMEASE MDL1, MITOCHONDRIAL"/>
    <property type="match status" value="1"/>
</dbReference>
<dbReference type="NCBIfam" id="TIGR02204">
    <property type="entry name" value="MsbA_rel"/>
    <property type="match status" value="1"/>
</dbReference>
<evidence type="ECO:0000256" key="8">
    <source>
        <dbReference type="ARBA" id="ARBA00024725"/>
    </source>
</evidence>
<dbReference type="Pfam" id="PF00664">
    <property type="entry name" value="ABC_membrane"/>
    <property type="match status" value="1"/>
</dbReference>
<organism evidence="12 13">
    <name type="scientific">Methylocella tundrae</name>
    <dbReference type="NCBI Taxonomy" id="227605"/>
    <lineage>
        <taxon>Bacteria</taxon>
        <taxon>Pseudomonadati</taxon>
        <taxon>Pseudomonadota</taxon>
        <taxon>Alphaproteobacteria</taxon>
        <taxon>Hyphomicrobiales</taxon>
        <taxon>Beijerinckiaceae</taxon>
        <taxon>Methylocella</taxon>
    </lineage>
</organism>
<comment type="subcellular location">
    <subcellularLocation>
        <location evidence="1">Cell membrane</location>
        <topology evidence="1">Multi-pass membrane protein</topology>
    </subcellularLocation>
</comment>
<comment type="similarity">
    <text evidence="2">Belongs to the ABC transporter superfamily.</text>
</comment>
<feature type="transmembrane region" description="Helical" evidence="9">
    <location>
        <begin position="158"/>
        <end position="176"/>
    </location>
</feature>
<dbReference type="InterPro" id="IPR017871">
    <property type="entry name" value="ABC_transporter-like_CS"/>
</dbReference>
<dbReference type="SUPFAM" id="SSF90123">
    <property type="entry name" value="ABC transporter transmembrane region"/>
    <property type="match status" value="1"/>
</dbReference>
<dbReference type="GO" id="GO:0005524">
    <property type="term" value="F:ATP binding"/>
    <property type="evidence" value="ECO:0007669"/>
    <property type="project" value="UniProtKB-KW"/>
</dbReference>
<evidence type="ECO:0000256" key="7">
    <source>
        <dbReference type="ARBA" id="ARBA00023136"/>
    </source>
</evidence>
<dbReference type="RefSeq" id="WP_174513537.1">
    <property type="nucleotide sequence ID" value="NZ_CABFMQ020000109.1"/>
</dbReference>
<comment type="function">
    <text evidence="8">Part of an ABC transporter complex. Transmembrane domains (TMD) form a pore in the inner membrane and the ATP-binding domain (NBD) is responsible for energy generation.</text>
</comment>
<keyword evidence="4" id="KW-0547">Nucleotide-binding</keyword>
<dbReference type="InterPro" id="IPR011918">
    <property type="entry name" value="ABC_MsbA_ATP-bd"/>
</dbReference>
<evidence type="ECO:0000313" key="12">
    <source>
        <dbReference type="EMBL" id="VTZ51830.1"/>
    </source>
</evidence>
<dbReference type="PANTHER" id="PTHR43394:SF1">
    <property type="entry name" value="ATP-BINDING CASSETTE SUB-FAMILY B MEMBER 10, MITOCHONDRIAL"/>
    <property type="match status" value="1"/>
</dbReference>
<dbReference type="GO" id="GO:0016887">
    <property type="term" value="F:ATP hydrolysis activity"/>
    <property type="evidence" value="ECO:0007669"/>
    <property type="project" value="InterPro"/>
</dbReference>
<evidence type="ECO:0000256" key="4">
    <source>
        <dbReference type="ARBA" id="ARBA00022741"/>
    </source>
</evidence>
<gene>
    <name evidence="12" type="ORF">MPC4_50138</name>
</gene>
<evidence type="ECO:0000256" key="2">
    <source>
        <dbReference type="ARBA" id="ARBA00005417"/>
    </source>
</evidence>
<dbReference type="InterPro" id="IPR027417">
    <property type="entry name" value="P-loop_NTPase"/>
</dbReference>
<dbReference type="SMART" id="SM00382">
    <property type="entry name" value="AAA"/>
    <property type="match status" value="1"/>
</dbReference>
<evidence type="ECO:0000259" key="10">
    <source>
        <dbReference type="PROSITE" id="PS50893"/>
    </source>
</evidence>
<dbReference type="EMBL" id="CABFMQ020000109">
    <property type="protein sequence ID" value="VTZ51830.1"/>
    <property type="molecule type" value="Genomic_DNA"/>
</dbReference>
<name>A0A8B6MA59_METTU</name>
<dbReference type="GO" id="GO:0015421">
    <property type="term" value="F:ABC-type oligopeptide transporter activity"/>
    <property type="evidence" value="ECO:0007669"/>
    <property type="project" value="TreeGrafter"/>
</dbReference>
<feature type="transmembrane region" description="Helical" evidence="9">
    <location>
        <begin position="182"/>
        <end position="202"/>
    </location>
</feature>
<dbReference type="Pfam" id="PF00005">
    <property type="entry name" value="ABC_tran"/>
    <property type="match status" value="1"/>
</dbReference>
<proteinExistence type="inferred from homology"/>
<evidence type="ECO:0000256" key="1">
    <source>
        <dbReference type="ARBA" id="ARBA00004651"/>
    </source>
</evidence>
<evidence type="ECO:0000256" key="6">
    <source>
        <dbReference type="ARBA" id="ARBA00022989"/>
    </source>
</evidence>
<dbReference type="Gene3D" id="3.40.50.300">
    <property type="entry name" value="P-loop containing nucleotide triphosphate hydrolases"/>
    <property type="match status" value="1"/>
</dbReference>
<feature type="domain" description="ABC transmembrane type-1" evidence="11">
    <location>
        <begin position="41"/>
        <end position="323"/>
    </location>
</feature>
<dbReference type="Gene3D" id="1.20.1560.10">
    <property type="entry name" value="ABC transporter type 1, transmembrane domain"/>
    <property type="match status" value="1"/>
</dbReference>
<sequence>MTETAVSLEPVAVPVEKPKKPSPRALLPLLPYVARYRGRIAGALLAVTAAAGATLAVPMALRRVIDFGFTQESAGLINQYFFALIGVAAILAIASGARFYFVTTLGERVVADLRSRVFEHLCGLDAAFFDSARIGELMSRLTADTIQLKSAFSATAALALRNFFLFAGAIALMVYTSPKLSASVLIAIPIIVLPLVASGRLVRKRSRKAQDTLAEATAYASENLSAVRVMQSYGAEHATAERFNAAAEGAYEAAQKAAAARARLTIVVIFLVFSSIVGVLWFGAHDVLAGRITGGMLSQFLIYAVLAASSLSELSQVWGEIASSAGAAGRLGELLALKPRIVAPVPAVPLPSPGRGEIRFEDVAFAYPTRPDEDALSDLSFHIAPGETVAIVGPSGAGKTTIFQLLQRFYDPSAGRILLDGVDIKSADPAELRKRIKGVPQDPVIFGISIADNIRYGKPDASDEEVRDAARRAAADDFISALPEGYATRAGERGVTLSGGQRQRIAIARAILQDAPVLLLDEATSALDSENEVLVQTALEKVMSERTTLVIAHRLATVLNANRILVLDKGRVVEEGAHAALVNKNGLYARLAKLQFETGAAALKSDQAAAE</sequence>
<evidence type="ECO:0000256" key="3">
    <source>
        <dbReference type="ARBA" id="ARBA00022692"/>
    </source>
</evidence>
<evidence type="ECO:0000256" key="5">
    <source>
        <dbReference type="ARBA" id="ARBA00022840"/>
    </source>
</evidence>
<evidence type="ECO:0000313" key="13">
    <source>
        <dbReference type="Proteomes" id="UP000485880"/>
    </source>
</evidence>
<dbReference type="GO" id="GO:0090374">
    <property type="term" value="P:oligopeptide export from mitochondrion"/>
    <property type="evidence" value="ECO:0007669"/>
    <property type="project" value="TreeGrafter"/>
</dbReference>
<dbReference type="CDD" id="cd18575">
    <property type="entry name" value="ABC_6TM_bac_exporter_ABCB8_10_like"/>
    <property type="match status" value="1"/>
</dbReference>
<feature type="transmembrane region" description="Helical" evidence="9">
    <location>
        <begin position="40"/>
        <end position="61"/>
    </location>
</feature>
<dbReference type="InterPro" id="IPR003593">
    <property type="entry name" value="AAA+_ATPase"/>
</dbReference>
<evidence type="ECO:0000259" key="11">
    <source>
        <dbReference type="PROSITE" id="PS50929"/>
    </source>
</evidence>
<feature type="domain" description="ABC transporter" evidence="10">
    <location>
        <begin position="358"/>
        <end position="594"/>
    </location>
</feature>
<keyword evidence="5" id="KW-0067">ATP-binding</keyword>
<dbReference type="InterPro" id="IPR039421">
    <property type="entry name" value="Type_1_exporter"/>
</dbReference>
<dbReference type="InterPro" id="IPR011527">
    <property type="entry name" value="ABC1_TM_dom"/>
</dbReference>
<dbReference type="PROSITE" id="PS50929">
    <property type="entry name" value="ABC_TM1F"/>
    <property type="match status" value="1"/>
</dbReference>
<dbReference type="AlphaFoldDB" id="A0A8B6MA59"/>
<keyword evidence="13" id="KW-1185">Reference proteome</keyword>
<dbReference type="Proteomes" id="UP000485880">
    <property type="component" value="Unassembled WGS sequence"/>
</dbReference>
<keyword evidence="3 9" id="KW-0812">Transmembrane</keyword>
<dbReference type="PROSITE" id="PS50893">
    <property type="entry name" value="ABC_TRANSPORTER_2"/>
    <property type="match status" value="1"/>
</dbReference>